<feature type="chain" id="PRO_5034029424" evidence="1">
    <location>
        <begin position="30"/>
        <end position="179"/>
    </location>
</feature>
<feature type="signal peptide" evidence="1">
    <location>
        <begin position="1"/>
        <end position="29"/>
    </location>
</feature>
<keyword evidence="1" id="KW-0732">Signal</keyword>
<accession>A0A7T4JV26</accession>
<protein>
    <submittedName>
        <fullName evidence="2">Twin-arginine translocation signal domain-containing protein</fullName>
    </submittedName>
</protein>
<dbReference type="RefSeq" id="WP_005390586.1">
    <property type="nucleotide sequence ID" value="NZ_CP066007.1"/>
</dbReference>
<dbReference type="Proteomes" id="UP000596145">
    <property type="component" value="Chromosome"/>
</dbReference>
<sequence>MTFTFTRRTFLAGSAAAAAVASLPAIAVAQDAPGITFKVGSVVAEGQSFMLPIAVTVNVDTDLPAGTELTIFARALDDSGLVTGPSSIAPRLSTIAPTDEGAGEYSFALPEDVPAHTPVTFELLWKTGLFNFSYMPRTQVLAVVVIPGETYREVQSEEFIYEGIPAAPISAESSSPLSS</sequence>
<evidence type="ECO:0000313" key="2">
    <source>
        <dbReference type="EMBL" id="QQB46484.1"/>
    </source>
</evidence>
<dbReference type="OrthoDB" id="9929403at2"/>
<gene>
    <name evidence="2" type="ORF">I6I10_00530</name>
</gene>
<dbReference type="AlphaFoldDB" id="A0A7T4JV26"/>
<evidence type="ECO:0000313" key="3">
    <source>
        <dbReference type="Proteomes" id="UP000596145"/>
    </source>
</evidence>
<proteinExistence type="predicted"/>
<dbReference type="InterPro" id="IPR006311">
    <property type="entry name" value="TAT_signal"/>
</dbReference>
<dbReference type="EMBL" id="CP066007">
    <property type="protein sequence ID" value="QQB46484.1"/>
    <property type="molecule type" value="Genomic_DNA"/>
</dbReference>
<name>A0A7T4JV26_9CORY</name>
<reference evidence="2 3" key="1">
    <citation type="submission" date="2020-12" db="EMBL/GenBank/DDBJ databases">
        <title>FDA dAtabase for Regulatory Grade micrObial Sequences (FDA-ARGOS): Supporting development and validation of Infectious Disease Dx tests.</title>
        <authorList>
            <person name="Sproer C."/>
            <person name="Gronow S."/>
            <person name="Severitt S."/>
            <person name="Schroder I."/>
            <person name="Tallon L."/>
            <person name="Sadzewicz L."/>
            <person name="Zhao X."/>
            <person name="Boylan J."/>
            <person name="Ott S."/>
            <person name="Bowen H."/>
            <person name="Vavikolanu K."/>
            <person name="Mehta A."/>
            <person name="Aluvathingal J."/>
            <person name="Nadendla S."/>
            <person name="Lowell S."/>
            <person name="Myers T."/>
            <person name="Yan Y."/>
            <person name="Sichtig H."/>
        </authorList>
    </citation>
    <scope>NUCLEOTIDE SEQUENCE [LARGE SCALE GENOMIC DNA]</scope>
    <source>
        <strain evidence="2 3">FDAARGOS_1053</strain>
    </source>
</reference>
<dbReference type="PROSITE" id="PS51318">
    <property type="entry name" value="TAT"/>
    <property type="match status" value="1"/>
</dbReference>
<organism evidence="2 3">
    <name type="scientific">Corynebacterium glucuronolyticum</name>
    <dbReference type="NCBI Taxonomy" id="39791"/>
    <lineage>
        <taxon>Bacteria</taxon>
        <taxon>Bacillati</taxon>
        <taxon>Actinomycetota</taxon>
        <taxon>Actinomycetes</taxon>
        <taxon>Mycobacteriales</taxon>
        <taxon>Corynebacteriaceae</taxon>
        <taxon>Corynebacterium</taxon>
    </lineage>
</organism>
<evidence type="ECO:0000256" key="1">
    <source>
        <dbReference type="SAM" id="SignalP"/>
    </source>
</evidence>
<dbReference type="GeneID" id="92759211"/>